<reference evidence="1" key="1">
    <citation type="submission" date="2022-11" db="EMBL/GenBank/DDBJ databases">
        <authorList>
            <person name="Hyden B.L."/>
            <person name="Feng K."/>
            <person name="Yates T."/>
            <person name="Jawdy S."/>
            <person name="Smart L.B."/>
            <person name="Muchero W."/>
        </authorList>
    </citation>
    <scope>NUCLEOTIDE SEQUENCE</scope>
    <source>
        <tissue evidence="1">Shoot tip</tissue>
    </source>
</reference>
<evidence type="ECO:0008006" key="3">
    <source>
        <dbReference type="Google" id="ProtNLM"/>
    </source>
</evidence>
<dbReference type="EMBL" id="JAPFFL010000015">
    <property type="protein sequence ID" value="KAJ6677045.1"/>
    <property type="molecule type" value="Genomic_DNA"/>
</dbReference>
<sequence length="92" mass="10310">MYFTTEFCECWGAQNSIPLPCSSKKLAEKDAAAAALLWLKGETHSYSRNTDSSVLLKKSKTINQNRIPVLDDLPVLKWQLKGNTYFTAPLDS</sequence>
<protein>
    <recommendedName>
        <fullName evidence="3">DRBM domain-containing protein</fullName>
    </recommendedName>
</protein>
<keyword evidence="2" id="KW-1185">Reference proteome</keyword>
<proteinExistence type="predicted"/>
<accession>A0A9Q0SHJ1</accession>
<name>A0A9Q0SHJ1_SALVM</name>
<comment type="caution">
    <text evidence="1">The sequence shown here is derived from an EMBL/GenBank/DDBJ whole genome shotgun (WGS) entry which is preliminary data.</text>
</comment>
<reference evidence="1" key="2">
    <citation type="journal article" date="2023" name="Int. J. Mol. Sci.">
        <title>De Novo Assembly and Annotation of 11 Diverse Shrub Willow (Salix) Genomes Reveals Novel Gene Organization in Sex-Linked Regions.</title>
        <authorList>
            <person name="Hyden B."/>
            <person name="Feng K."/>
            <person name="Yates T.B."/>
            <person name="Jawdy S."/>
            <person name="Cereghino C."/>
            <person name="Smart L.B."/>
            <person name="Muchero W."/>
        </authorList>
    </citation>
    <scope>NUCLEOTIDE SEQUENCE [LARGE SCALE GENOMIC DNA]</scope>
    <source>
        <tissue evidence="1">Shoot tip</tissue>
    </source>
</reference>
<evidence type="ECO:0000313" key="1">
    <source>
        <dbReference type="EMBL" id="KAJ6677045.1"/>
    </source>
</evidence>
<dbReference type="SUPFAM" id="SSF54768">
    <property type="entry name" value="dsRNA-binding domain-like"/>
    <property type="match status" value="1"/>
</dbReference>
<organism evidence="1 2">
    <name type="scientific">Salix viminalis</name>
    <name type="common">Common osier</name>
    <name type="synonym">Basket willow</name>
    <dbReference type="NCBI Taxonomy" id="40686"/>
    <lineage>
        <taxon>Eukaryota</taxon>
        <taxon>Viridiplantae</taxon>
        <taxon>Streptophyta</taxon>
        <taxon>Embryophyta</taxon>
        <taxon>Tracheophyta</taxon>
        <taxon>Spermatophyta</taxon>
        <taxon>Magnoliopsida</taxon>
        <taxon>eudicotyledons</taxon>
        <taxon>Gunneridae</taxon>
        <taxon>Pentapetalae</taxon>
        <taxon>rosids</taxon>
        <taxon>fabids</taxon>
        <taxon>Malpighiales</taxon>
        <taxon>Salicaceae</taxon>
        <taxon>Saliceae</taxon>
        <taxon>Salix</taxon>
    </lineage>
</organism>
<gene>
    <name evidence="1" type="ORF">OIU85_010246</name>
</gene>
<dbReference type="AlphaFoldDB" id="A0A9Q0SHJ1"/>
<dbReference type="Proteomes" id="UP001151529">
    <property type="component" value="Chromosome 15Z"/>
</dbReference>
<evidence type="ECO:0000313" key="2">
    <source>
        <dbReference type="Proteomes" id="UP001151529"/>
    </source>
</evidence>